<evidence type="ECO:0000256" key="2">
    <source>
        <dbReference type="SAM" id="MobiDB-lite"/>
    </source>
</evidence>
<protein>
    <submittedName>
        <fullName evidence="5">ATP-binding SpoIIE family protein phosphatase</fullName>
    </submittedName>
</protein>
<dbReference type="InterPro" id="IPR003594">
    <property type="entry name" value="HATPase_dom"/>
</dbReference>
<dbReference type="InterPro" id="IPR052016">
    <property type="entry name" value="Bact_Sigma-Reg"/>
</dbReference>
<dbReference type="SUPFAM" id="SSF81606">
    <property type="entry name" value="PP2C-like"/>
    <property type="match status" value="1"/>
</dbReference>
<dbReference type="PANTHER" id="PTHR43156:SF2">
    <property type="entry name" value="STAGE II SPORULATION PROTEIN E"/>
    <property type="match status" value="1"/>
</dbReference>
<reference evidence="5 6" key="1">
    <citation type="submission" date="2024-06" db="EMBL/GenBank/DDBJ databases">
        <title>The Natural Products Discovery Center: Release of the First 8490 Sequenced Strains for Exploring Actinobacteria Biosynthetic Diversity.</title>
        <authorList>
            <person name="Kalkreuter E."/>
            <person name="Kautsar S.A."/>
            <person name="Yang D."/>
            <person name="Bader C.D."/>
            <person name="Teijaro C.N."/>
            <person name="Fluegel L."/>
            <person name="Davis C.M."/>
            <person name="Simpson J.R."/>
            <person name="Lauterbach L."/>
            <person name="Steele A.D."/>
            <person name="Gui C."/>
            <person name="Meng S."/>
            <person name="Li G."/>
            <person name="Viehrig K."/>
            <person name="Ye F."/>
            <person name="Su P."/>
            <person name="Kiefer A.F."/>
            <person name="Nichols A."/>
            <person name="Cepeda A.J."/>
            <person name="Yan W."/>
            <person name="Fan B."/>
            <person name="Jiang Y."/>
            <person name="Adhikari A."/>
            <person name="Zheng C.-J."/>
            <person name="Schuster L."/>
            <person name="Cowan T.M."/>
            <person name="Smanski M.J."/>
            <person name="Chevrette M.G."/>
            <person name="De Carvalho L.P.S."/>
            <person name="Shen B."/>
        </authorList>
    </citation>
    <scope>NUCLEOTIDE SEQUENCE [LARGE SCALE GENOMIC DNA]</scope>
    <source>
        <strain evidence="5 6">NPDC020594</strain>
    </source>
</reference>
<dbReference type="Gene3D" id="3.30.450.40">
    <property type="match status" value="2"/>
</dbReference>
<dbReference type="Gene3D" id="3.60.40.10">
    <property type="entry name" value="PPM-type phosphatase domain"/>
    <property type="match status" value="1"/>
</dbReference>
<dbReference type="InterPro" id="IPR029016">
    <property type="entry name" value="GAF-like_dom_sf"/>
</dbReference>
<keyword evidence="5" id="KW-0547">Nucleotide-binding</keyword>
<evidence type="ECO:0000259" key="3">
    <source>
        <dbReference type="SMART" id="SM00065"/>
    </source>
</evidence>
<dbReference type="SUPFAM" id="SSF55781">
    <property type="entry name" value="GAF domain-like"/>
    <property type="match status" value="2"/>
</dbReference>
<dbReference type="SMART" id="SM00065">
    <property type="entry name" value="GAF"/>
    <property type="match status" value="2"/>
</dbReference>
<dbReference type="PANTHER" id="PTHR43156">
    <property type="entry name" value="STAGE II SPORULATION PROTEIN E-RELATED"/>
    <property type="match status" value="1"/>
</dbReference>
<proteinExistence type="predicted"/>
<dbReference type="SMART" id="SM00331">
    <property type="entry name" value="PP2C_SIG"/>
    <property type="match status" value="1"/>
</dbReference>
<dbReference type="Gene3D" id="3.30.565.10">
    <property type="entry name" value="Histidine kinase-like ATPase, C-terminal domain"/>
    <property type="match status" value="1"/>
</dbReference>
<keyword evidence="5" id="KW-0067">ATP-binding</keyword>
<dbReference type="SUPFAM" id="SSF55874">
    <property type="entry name" value="ATPase domain of HSP90 chaperone/DNA topoisomerase II/histidine kinase"/>
    <property type="match status" value="1"/>
</dbReference>
<feature type="domain" description="GAF" evidence="3">
    <location>
        <begin position="39"/>
        <end position="186"/>
    </location>
</feature>
<feature type="region of interest" description="Disordered" evidence="2">
    <location>
        <begin position="1"/>
        <end position="33"/>
    </location>
</feature>
<dbReference type="EMBL" id="JBFAEG010000055">
    <property type="protein sequence ID" value="MEU5713605.1"/>
    <property type="molecule type" value="Genomic_DNA"/>
</dbReference>
<dbReference type="Pfam" id="PF13581">
    <property type="entry name" value="HATPase_c_2"/>
    <property type="match status" value="1"/>
</dbReference>
<dbReference type="InterPro" id="IPR001932">
    <property type="entry name" value="PPM-type_phosphatase-like_dom"/>
</dbReference>
<dbReference type="CDD" id="cd16936">
    <property type="entry name" value="HATPase_RsbW-like"/>
    <property type="match status" value="1"/>
</dbReference>
<dbReference type="GO" id="GO:0005524">
    <property type="term" value="F:ATP binding"/>
    <property type="evidence" value="ECO:0007669"/>
    <property type="project" value="UniProtKB-KW"/>
</dbReference>
<dbReference type="Proteomes" id="UP001551011">
    <property type="component" value="Unassembled WGS sequence"/>
</dbReference>
<dbReference type="InterPro" id="IPR003018">
    <property type="entry name" value="GAF"/>
</dbReference>
<keyword evidence="6" id="KW-1185">Reference proteome</keyword>
<dbReference type="InterPro" id="IPR036457">
    <property type="entry name" value="PPM-type-like_dom_sf"/>
</dbReference>
<keyword evidence="1" id="KW-0378">Hydrolase</keyword>
<evidence type="ECO:0000313" key="6">
    <source>
        <dbReference type="Proteomes" id="UP001551011"/>
    </source>
</evidence>
<feature type="region of interest" description="Disordered" evidence="2">
    <location>
        <begin position="312"/>
        <end position="342"/>
    </location>
</feature>
<sequence length="786" mass="82351">MSPEEGQAWPEGLMDDRSAPDAGSPDGRRRESAGVLGDELTAVLHRAVHQAAHRLEAVAAAVYLLAPDGGELRAAVIGGSPPSVLTLPGRMKLDSPYASARALAGQSVALLAEPDPLSEPERGALAYPYTVASVPLEAEGHRFGSLTVLRTEDSGDYTEADCRGLTRIGDRLAVLLAGLHARGATIAPGCLPVLVPVFGTEPSAVAGEQAVVRGVPGVPGSAGMTLLYALQRLTDLLNRATTMEHVVGTAEFCVMAPMRARALALTSAAEGRLWVLGHSGDSGDLVSELHGSALLADTPAARAMRGRALFVHGSSRPPSAGRDLDAEPGDPSSGVPRDGGDGRHAAAYLPLVGSRHVVDLPMAGAAPIVGVCCLSFDGPRTFPPEERAVLTMMAGLLGAAVQRIQLSAARHVLAEGMQRRLLPAVLPEAPRLPTTARYRPAQAASEAGGDWYDVITMPDDRVMLVLGDVEGHTLESAAVMGQLRTSVAAYATEGHGPAALLERTDQLLSRLGTELLATCCVVAVDTGTGVAEVALAGHPAPLARLSDGTVRPLWAPANVPLGLHGRTPYRSQEHTLPPGTVLALYSDGVHEPDRDDVVARLAAEGRGAGADLEILADRLLTDAPGRRDDAALLLARYEGADDSAAPRTARFHIHRRDLRAVRAARGFVRGCLGDWGLADLSDDLELIASELVTNALIHAGSDVDLRLRASRDRVRLEVRDSDSDPPVPTAYSLTDEGSARAEHGRGLYLVDALAHTWNTSPSGRGKTVWLEMEIPGVAAAARQSVE</sequence>
<dbReference type="InterPro" id="IPR036890">
    <property type="entry name" value="HATPase_C_sf"/>
</dbReference>
<name>A0ABV3APY6_9ACTN</name>
<comment type="caution">
    <text evidence="5">The sequence shown here is derived from an EMBL/GenBank/DDBJ whole genome shotgun (WGS) entry which is preliminary data.</text>
</comment>
<evidence type="ECO:0000313" key="5">
    <source>
        <dbReference type="EMBL" id="MEU5713605.1"/>
    </source>
</evidence>
<gene>
    <name evidence="5" type="ORF">AB0H04_43490</name>
</gene>
<feature type="domain" description="GAF" evidence="3">
    <location>
        <begin position="232"/>
        <end position="411"/>
    </location>
</feature>
<dbReference type="RefSeq" id="WP_359261300.1">
    <property type="nucleotide sequence ID" value="NZ_JBFAEG010000055.1"/>
</dbReference>
<dbReference type="Pfam" id="PF01590">
    <property type="entry name" value="GAF"/>
    <property type="match status" value="1"/>
</dbReference>
<evidence type="ECO:0000256" key="1">
    <source>
        <dbReference type="ARBA" id="ARBA00022801"/>
    </source>
</evidence>
<organism evidence="5 6">
    <name type="scientific">Streptomyces flaveolus</name>
    <dbReference type="NCBI Taxonomy" id="67297"/>
    <lineage>
        <taxon>Bacteria</taxon>
        <taxon>Bacillati</taxon>
        <taxon>Actinomycetota</taxon>
        <taxon>Actinomycetes</taxon>
        <taxon>Kitasatosporales</taxon>
        <taxon>Streptomycetaceae</taxon>
        <taxon>Streptomyces</taxon>
    </lineage>
</organism>
<dbReference type="Pfam" id="PF07228">
    <property type="entry name" value="SpoIIE"/>
    <property type="match status" value="1"/>
</dbReference>
<accession>A0ABV3APY6</accession>
<evidence type="ECO:0000259" key="4">
    <source>
        <dbReference type="SMART" id="SM00331"/>
    </source>
</evidence>
<feature type="domain" description="PPM-type phosphatase" evidence="4">
    <location>
        <begin position="432"/>
        <end position="637"/>
    </location>
</feature>